<sequence>MAANAFNSASSPLALQEAVATPPKGSMGEMGEAGGKDALARLNEALKELKAVAAAPLLKRAIDALNREDFVNGGKWALKALEKDERNGVGWYLLAIARERAGDFESSIKAYEAALQLLPNHADVANDLGRLAFRMGMPVQAEKLFRHFMAQSPEKVDGINNLASAIREQGRHEESIEILKEALAQHPESALLWNTLGTIMNEQAELKNAALFFGEACRLDPKFAKARYNLSQVKIALGDPTGALEDCDTALKLRGSTADDREMMRLARSNYLVALGRLKEGWDEYEARLSSQFADVTHFAIDRPRWKPGMDVAGKTFLVVGEQGLGDEVLFANVLPDLLEKLGPNGKLRLGVEKRLIPLFQRTYPDADVTHHRTIAYATRPLRSLPEADLSNVDLWTPIGSLLREFRPSVEAFPARPQFLTADPERVAHWKATLEQAGPGPKVGLLWKSLISKDARHRYFSPFELWAPILQTPGVSFVNLQYGDCSAEIELAERELGVKIWQPPEIDLRQDLDDVAALCCATDLVIGFSNATFNLGAATGAKSWLISNPGSWTRLGQRENYPWYPRARVFSSPSLDEWEPVMGEVAQQLAAWVDSPER</sequence>
<dbReference type="GO" id="GO:0035269">
    <property type="term" value="P:protein O-linked glycosylation via mannose"/>
    <property type="evidence" value="ECO:0007669"/>
    <property type="project" value="TreeGrafter"/>
</dbReference>
<dbReference type="EMBL" id="QFYS01000001">
    <property type="protein sequence ID" value="RAK68525.1"/>
    <property type="molecule type" value="Genomic_DNA"/>
</dbReference>
<evidence type="ECO:0000313" key="4">
    <source>
        <dbReference type="EMBL" id="RAK68525.1"/>
    </source>
</evidence>
<dbReference type="OrthoDB" id="6193797at2"/>
<feature type="repeat" description="TPR" evidence="3">
    <location>
        <begin position="156"/>
        <end position="189"/>
    </location>
</feature>
<dbReference type="SUPFAM" id="SSF48452">
    <property type="entry name" value="TPR-like"/>
    <property type="match status" value="1"/>
</dbReference>
<evidence type="ECO:0000313" key="5">
    <source>
        <dbReference type="Proteomes" id="UP000249524"/>
    </source>
</evidence>
<proteinExistence type="predicted"/>
<keyword evidence="4" id="KW-0969">Cilium</keyword>
<keyword evidence="1" id="KW-0677">Repeat</keyword>
<feature type="repeat" description="TPR" evidence="3">
    <location>
        <begin position="88"/>
        <end position="121"/>
    </location>
</feature>
<dbReference type="GO" id="GO:0000030">
    <property type="term" value="F:mannosyltransferase activity"/>
    <property type="evidence" value="ECO:0007669"/>
    <property type="project" value="TreeGrafter"/>
</dbReference>
<protein>
    <submittedName>
        <fullName evidence="4">Flagellar protein FlbA</fullName>
    </submittedName>
</protein>
<evidence type="ECO:0000256" key="2">
    <source>
        <dbReference type="ARBA" id="ARBA00022803"/>
    </source>
</evidence>
<evidence type="ECO:0000256" key="3">
    <source>
        <dbReference type="PROSITE-ProRule" id="PRU00339"/>
    </source>
</evidence>
<comment type="caution">
    <text evidence="4">The sequence shown here is derived from an EMBL/GenBank/DDBJ whole genome shotgun (WGS) entry which is preliminary data.</text>
</comment>
<name>A0A328BP92_9CAUL</name>
<keyword evidence="5" id="KW-1185">Reference proteome</keyword>
<dbReference type="AlphaFoldDB" id="A0A328BP92"/>
<organism evidence="4 5">
    <name type="scientific">Phenylobacterium kunshanense</name>
    <dbReference type="NCBI Taxonomy" id="1445034"/>
    <lineage>
        <taxon>Bacteria</taxon>
        <taxon>Pseudomonadati</taxon>
        <taxon>Pseudomonadota</taxon>
        <taxon>Alphaproteobacteria</taxon>
        <taxon>Caulobacterales</taxon>
        <taxon>Caulobacteraceae</taxon>
        <taxon>Phenylobacterium</taxon>
    </lineage>
</organism>
<evidence type="ECO:0000256" key="1">
    <source>
        <dbReference type="ARBA" id="ARBA00022737"/>
    </source>
</evidence>
<dbReference type="InterPro" id="IPR052346">
    <property type="entry name" value="O-mannosyl-transferase_TMTC"/>
</dbReference>
<keyword evidence="4" id="KW-0282">Flagellum</keyword>
<dbReference type="GO" id="GO:0030968">
    <property type="term" value="P:endoplasmic reticulum unfolded protein response"/>
    <property type="evidence" value="ECO:0007669"/>
    <property type="project" value="TreeGrafter"/>
</dbReference>
<dbReference type="Proteomes" id="UP000249524">
    <property type="component" value="Unassembled WGS sequence"/>
</dbReference>
<dbReference type="Gene3D" id="1.25.40.10">
    <property type="entry name" value="Tetratricopeptide repeat domain"/>
    <property type="match status" value="2"/>
</dbReference>
<feature type="repeat" description="TPR" evidence="3">
    <location>
        <begin position="190"/>
        <end position="223"/>
    </location>
</feature>
<reference evidence="4 5" key="1">
    <citation type="submission" date="2018-05" db="EMBL/GenBank/DDBJ databases">
        <authorList>
            <person name="Lanie J.A."/>
            <person name="Ng W.-L."/>
            <person name="Kazmierczak K.M."/>
            <person name="Andrzejewski T.M."/>
            <person name="Davidsen T.M."/>
            <person name="Wayne K.J."/>
            <person name="Tettelin H."/>
            <person name="Glass J.I."/>
            <person name="Rusch D."/>
            <person name="Podicherti R."/>
            <person name="Tsui H.-C.T."/>
            <person name="Winkler M.E."/>
        </authorList>
    </citation>
    <scope>NUCLEOTIDE SEQUENCE [LARGE SCALE GENOMIC DNA]</scope>
    <source>
        <strain evidence="4 5">BUT-10</strain>
    </source>
</reference>
<dbReference type="RefSeq" id="WP_111274017.1">
    <property type="nucleotide sequence ID" value="NZ_QFYS01000001.1"/>
</dbReference>
<accession>A0A328BP92</accession>
<dbReference type="InterPro" id="IPR019734">
    <property type="entry name" value="TPR_rpt"/>
</dbReference>
<dbReference type="PANTHER" id="PTHR44227:SF3">
    <property type="entry name" value="PROTEIN O-MANNOSYL-TRANSFERASE TMTC4"/>
    <property type="match status" value="1"/>
</dbReference>
<keyword evidence="4" id="KW-0966">Cell projection</keyword>
<dbReference type="SUPFAM" id="SSF53756">
    <property type="entry name" value="UDP-Glycosyltransferase/glycogen phosphorylase"/>
    <property type="match status" value="1"/>
</dbReference>
<dbReference type="InterPro" id="IPR011990">
    <property type="entry name" value="TPR-like_helical_dom_sf"/>
</dbReference>
<dbReference type="Pfam" id="PF13432">
    <property type="entry name" value="TPR_16"/>
    <property type="match status" value="1"/>
</dbReference>
<keyword evidence="2 3" id="KW-0802">TPR repeat</keyword>
<dbReference type="PANTHER" id="PTHR44227">
    <property type="match status" value="1"/>
</dbReference>
<dbReference type="SMART" id="SM00028">
    <property type="entry name" value="TPR"/>
    <property type="match status" value="5"/>
</dbReference>
<dbReference type="PROSITE" id="PS50005">
    <property type="entry name" value="TPR"/>
    <property type="match status" value="3"/>
</dbReference>
<dbReference type="Pfam" id="PF14559">
    <property type="entry name" value="TPR_19"/>
    <property type="match status" value="1"/>
</dbReference>
<gene>
    <name evidence="4" type="ORF">DJ019_00405</name>
</gene>